<dbReference type="GO" id="GO:0031123">
    <property type="term" value="P:RNA 3'-end processing"/>
    <property type="evidence" value="ECO:0007669"/>
    <property type="project" value="TreeGrafter"/>
</dbReference>
<feature type="compositionally biased region" description="Basic and acidic residues" evidence="7">
    <location>
        <begin position="1542"/>
        <end position="1561"/>
    </location>
</feature>
<feature type="compositionally biased region" description="Basic and acidic residues" evidence="7">
    <location>
        <begin position="361"/>
        <end position="390"/>
    </location>
</feature>
<evidence type="ECO:0000313" key="9">
    <source>
        <dbReference type="EMBL" id="KAK2569785.1"/>
    </source>
</evidence>
<comment type="cofactor">
    <cofactor evidence="1">
        <name>Mn(2+)</name>
        <dbReference type="ChEBI" id="CHEBI:29035"/>
    </cofactor>
</comment>
<dbReference type="CDD" id="cd05402">
    <property type="entry name" value="NT_PAP_TUTase"/>
    <property type="match status" value="1"/>
</dbReference>
<feature type="compositionally biased region" description="Polar residues" evidence="7">
    <location>
        <begin position="950"/>
        <end position="964"/>
    </location>
</feature>
<comment type="caution">
    <text evidence="9">The sequence shown here is derived from an EMBL/GenBank/DDBJ whole genome shotgun (WGS) entry which is preliminary data.</text>
</comment>
<feature type="region of interest" description="Disordered" evidence="7">
    <location>
        <begin position="1213"/>
        <end position="1272"/>
    </location>
</feature>
<dbReference type="InterPro" id="IPR054708">
    <property type="entry name" value="MTPAP-like_central"/>
</dbReference>
<dbReference type="Gene3D" id="3.30.460.10">
    <property type="entry name" value="Beta Polymerase, domain 2"/>
    <property type="match status" value="1"/>
</dbReference>
<evidence type="ECO:0000256" key="6">
    <source>
        <dbReference type="PROSITE-ProRule" id="PRU00047"/>
    </source>
</evidence>
<keyword evidence="3" id="KW-0808">Transferase</keyword>
<dbReference type="Proteomes" id="UP001249851">
    <property type="component" value="Unassembled WGS sequence"/>
</dbReference>
<evidence type="ECO:0000256" key="1">
    <source>
        <dbReference type="ARBA" id="ARBA00001936"/>
    </source>
</evidence>
<dbReference type="PANTHER" id="PTHR12271:SF66">
    <property type="entry name" value="TERMINAL URIDYLYLTRANSFERASE TAILOR"/>
    <property type="match status" value="1"/>
</dbReference>
<keyword evidence="5" id="KW-0460">Magnesium</keyword>
<feature type="region of interest" description="Disordered" evidence="7">
    <location>
        <begin position="1314"/>
        <end position="1704"/>
    </location>
</feature>
<dbReference type="GO" id="GO:0008270">
    <property type="term" value="F:zinc ion binding"/>
    <property type="evidence" value="ECO:0007669"/>
    <property type="project" value="UniProtKB-KW"/>
</dbReference>
<keyword evidence="6" id="KW-0863">Zinc-finger</keyword>
<proteinExistence type="predicted"/>
<evidence type="ECO:0000256" key="3">
    <source>
        <dbReference type="ARBA" id="ARBA00022679"/>
    </source>
</evidence>
<keyword evidence="6" id="KW-0862">Zinc</keyword>
<feature type="region of interest" description="Disordered" evidence="7">
    <location>
        <begin position="356"/>
        <end position="390"/>
    </location>
</feature>
<dbReference type="Pfam" id="PF22600">
    <property type="entry name" value="MTPAP-like_central"/>
    <property type="match status" value="1"/>
</dbReference>
<reference evidence="9" key="1">
    <citation type="journal article" date="2023" name="G3 (Bethesda)">
        <title>Whole genome assembly and annotation of the endangered Caribbean coral Acropora cervicornis.</title>
        <authorList>
            <person name="Selwyn J.D."/>
            <person name="Vollmer S.V."/>
        </authorList>
    </citation>
    <scope>NUCLEOTIDE SEQUENCE</scope>
    <source>
        <strain evidence="9">K2</strain>
    </source>
</reference>
<evidence type="ECO:0000256" key="2">
    <source>
        <dbReference type="ARBA" id="ARBA00001946"/>
    </source>
</evidence>
<evidence type="ECO:0000256" key="4">
    <source>
        <dbReference type="ARBA" id="ARBA00022723"/>
    </source>
</evidence>
<feature type="compositionally biased region" description="Basic residues" evidence="7">
    <location>
        <begin position="1672"/>
        <end position="1683"/>
    </location>
</feature>
<feature type="compositionally biased region" description="Basic and acidic residues" evidence="7">
    <location>
        <begin position="1395"/>
        <end position="1413"/>
    </location>
</feature>
<feature type="compositionally biased region" description="Basic and acidic residues" evidence="7">
    <location>
        <begin position="1467"/>
        <end position="1487"/>
    </location>
</feature>
<dbReference type="InterPro" id="IPR045100">
    <property type="entry name" value="TUT4/7_NTP_transf"/>
</dbReference>
<dbReference type="GO" id="GO:0016779">
    <property type="term" value="F:nucleotidyltransferase activity"/>
    <property type="evidence" value="ECO:0007669"/>
    <property type="project" value="UniProtKB-KW"/>
</dbReference>
<dbReference type="InterPro" id="IPR036875">
    <property type="entry name" value="Znf_CCHC_sf"/>
</dbReference>
<name>A0AAD9QZ58_ACRCE</name>
<feature type="compositionally biased region" description="Basic and acidic residues" evidence="7">
    <location>
        <begin position="1523"/>
        <end position="1535"/>
    </location>
</feature>
<dbReference type="InterPro" id="IPR001878">
    <property type="entry name" value="Znf_CCHC"/>
</dbReference>
<feature type="region of interest" description="Disordered" evidence="7">
    <location>
        <begin position="1161"/>
        <end position="1193"/>
    </location>
</feature>
<feature type="compositionally biased region" description="Polar residues" evidence="7">
    <location>
        <begin position="1222"/>
        <end position="1250"/>
    </location>
</feature>
<feature type="compositionally biased region" description="Polar residues" evidence="7">
    <location>
        <begin position="990"/>
        <end position="1014"/>
    </location>
</feature>
<feature type="compositionally biased region" description="Polar residues" evidence="7">
    <location>
        <begin position="1025"/>
        <end position="1047"/>
    </location>
</feature>
<reference evidence="9" key="2">
    <citation type="journal article" date="2023" name="Science">
        <title>Genomic signatures of disease resistance in endangered staghorn corals.</title>
        <authorList>
            <person name="Vollmer S.V."/>
            <person name="Selwyn J.D."/>
            <person name="Despard B.A."/>
            <person name="Roesel C.L."/>
        </authorList>
    </citation>
    <scope>NUCLEOTIDE SEQUENCE</scope>
    <source>
        <strain evidence="9">K2</strain>
    </source>
</reference>
<dbReference type="InterPro" id="IPR043519">
    <property type="entry name" value="NT_sf"/>
</dbReference>
<dbReference type="Pfam" id="PF03828">
    <property type="entry name" value="PAP_assoc"/>
    <property type="match status" value="1"/>
</dbReference>
<feature type="domain" description="CCHC-type" evidence="8">
    <location>
        <begin position="774"/>
        <end position="788"/>
    </location>
</feature>
<accession>A0AAD9QZ58</accession>
<dbReference type="EMBL" id="JARQWQ010000009">
    <property type="protein sequence ID" value="KAK2569785.1"/>
    <property type="molecule type" value="Genomic_DNA"/>
</dbReference>
<dbReference type="SUPFAM" id="SSF81631">
    <property type="entry name" value="PAP/OAS1 substrate-binding domain"/>
    <property type="match status" value="2"/>
</dbReference>
<evidence type="ECO:0000259" key="8">
    <source>
        <dbReference type="PROSITE" id="PS50158"/>
    </source>
</evidence>
<sequence length="1704" mass="187445">MNNSEVSEPSLEDSTDQKNQTSMKDGVGNERRAKPARTGGKSKTNTSAELVDDPVYAEECLKILRKLELEHFVVSCDKLEDPSQCEGAPFFCELCEVKLKNVVACQNHVVTRLHKKAKKSKGEYLVLSRVKSPSNPQISALNKLLDAVFHEHGLCPEKDLPVRQEVARDVSKTLKVMHPECSVSTYGSSLTGFGLKESEVNLDLFIPDEEITLKLKATLMPRFLEYYLNTGLKCELSPGNFSRYNDLDPRVQVLAVCLRRWARVCSVDCQAEGGLPGYSFALMVIHFLQAIEPPILPRLPTEKRQDRKWGQKRIAIEDPFATKRNVASSLGSDKVWEYFFGCWKNSFCYWGSLPSNSQKTPRREVENVDKNAHTEKKNNKEPLKDSNRKAEFASAEEEMLALKSSDLITKQIESTKICDVHGELKEGSSRVKDVKNLAKLQSNGLSDTEDDIVITLSETESEKSVKAGAESKDIFRGNSRPVKTCCFCKKDGHIKENCPELRKPPLLKLPPMTPEFDVMVDLACRTCRDAKLFLFGSSKNGFGFRNSDMDICMTLGNRTKEEKHNDCKNVLPITTAKVPIVKFFLRSCQREADISLYNVLALENTAMLATYAKLDDRVATLGYTVKVFAKQCRPPVIPVLQSLYEEENQPNSLWKPKERNQMSAGYLWLGFLRYYTEVFDFEHDVVCCRRTKQLTKFEKMWTKNEFAIEDPFNLDHNLGAGLTRKMAQYILCTFMKGRERFGFPRFIPPEFLQRYFFDVYFLTDGYEAPNDRNCRVCGKIGHFAKECPLSKPNKRAEQKIEEEERKALQEGRTEESALSNKPFDDGPSRPRSASTPTKQRTDSKGVSTTPQPTTQPTNIPPHRPGAATNLSSTEAEPQFGASPMNGNSVIAIGIPPLMQVNTVQGKSVEVTAEASQQGQANIDPDRSGNSVNAIKIPPLMPFNTIHGKSVQATAEASQQGQGNIDPNKACTPDPLLTVSPSVTTDEHLTSLASPSVSPVRTQRASSLPNPSQSVNPPPGLHVPEGSTQGTFSLKSPPSLASPTPITNRASVSSFDGLPMSPQTPPQHHAGILNSPGGNYIGSPAQLWYQQQQALWMLARCPLVPYPLSPNPQTLARIQIARGHAQSRPIGTSSPPIHGQQQPPENSLEAIAKSPPIISRNVMWPMGIPSPPRRGREAEFYSPQPLPHGGSSGLPVPAMGSPGQVMHHATQGRFIGTPGANIESPNHSTHGSPQGTGSPQPVPQQLQFPHSPQTPPGLVSPPRPMPQTPAQFSQNPLGVHMAEELKHLPPKDSKLAETPEEHQLLSKLSRVKRLWDGGLPPESEDSVNAVATEAEPFTPQHQTAEPGDQLPVKKEAWVGPEEDSDSSQPKGLCSDEKADTNSRYGDGYEMSSTTSEQKEEASPVAKRSDVDEKVQSSASSKVEPQGSSATESRAATPESLEERANPKRKKRTRRGKRGKNVTNTNATERPEGKGSEDPSRKKSFDEQGGKQANFSDAKAIKRESAAEKPQEKTPNKSPRKGKNEKRGPPKTYDDFKGFTNDNAAEKEKGAGQQREAQEKLNDAKGFGQGRVQEKQVEKSPGGNQRKGKHPQDSHQRNDDLKAEPLKGSRAAKEQGESGKGKARSAERGPVSFPKRNEFPPPSNTGGKKEPAGIGRGAGSKGSDTSPAASNKGGRGRTPNRRRGAQRSSNKSSSVGDTRQPKHSTP</sequence>
<evidence type="ECO:0000256" key="5">
    <source>
        <dbReference type="ARBA" id="ARBA00022842"/>
    </source>
</evidence>
<dbReference type="GO" id="GO:0003676">
    <property type="term" value="F:nucleic acid binding"/>
    <property type="evidence" value="ECO:0007669"/>
    <property type="project" value="InterPro"/>
</dbReference>
<feature type="compositionally biased region" description="Basic and acidic residues" evidence="7">
    <location>
        <begin position="1497"/>
        <end position="1513"/>
    </location>
</feature>
<dbReference type="Gene3D" id="1.10.1410.10">
    <property type="match status" value="2"/>
</dbReference>
<dbReference type="PANTHER" id="PTHR12271">
    <property type="entry name" value="POLY A POLYMERASE CID PAP -RELATED"/>
    <property type="match status" value="1"/>
</dbReference>
<dbReference type="GO" id="GO:0005737">
    <property type="term" value="C:cytoplasm"/>
    <property type="evidence" value="ECO:0007669"/>
    <property type="project" value="UniProtKB-SubCell"/>
</dbReference>
<protein>
    <submittedName>
        <fullName evidence="9">Terminal uridylyltransferase 4</fullName>
    </submittedName>
</protein>
<feature type="compositionally biased region" description="Basic residues" evidence="7">
    <location>
        <begin position="1445"/>
        <end position="1458"/>
    </location>
</feature>
<feature type="compositionally biased region" description="Polar residues" evidence="7">
    <location>
        <begin position="1128"/>
        <end position="1144"/>
    </location>
</feature>
<dbReference type="PROSITE" id="PS50158">
    <property type="entry name" value="ZF_CCHC"/>
    <property type="match status" value="1"/>
</dbReference>
<dbReference type="Pfam" id="PF19088">
    <property type="entry name" value="TUTase"/>
    <property type="match status" value="1"/>
</dbReference>
<feature type="compositionally biased region" description="Basic and acidic residues" evidence="7">
    <location>
        <begin position="794"/>
        <end position="815"/>
    </location>
</feature>
<feature type="region of interest" description="Disordered" evidence="7">
    <location>
        <begin position="1121"/>
        <end position="1145"/>
    </location>
</feature>
<feature type="compositionally biased region" description="Basic and acidic residues" evidence="7">
    <location>
        <begin position="1588"/>
        <end position="1625"/>
    </location>
</feature>
<feature type="compositionally biased region" description="Low complexity" evidence="7">
    <location>
        <begin position="848"/>
        <end position="857"/>
    </location>
</feature>
<feature type="region of interest" description="Disordered" evidence="7">
    <location>
        <begin position="950"/>
        <end position="1047"/>
    </location>
</feature>
<feature type="region of interest" description="Disordered" evidence="7">
    <location>
        <begin position="791"/>
        <end position="882"/>
    </location>
</feature>
<dbReference type="InterPro" id="IPR002058">
    <property type="entry name" value="PAP_assoc"/>
</dbReference>
<evidence type="ECO:0000313" key="10">
    <source>
        <dbReference type="Proteomes" id="UP001249851"/>
    </source>
</evidence>
<dbReference type="SUPFAM" id="SSF57756">
    <property type="entry name" value="Retrovirus zinc finger-like domains"/>
    <property type="match status" value="1"/>
</dbReference>
<dbReference type="SMART" id="SM00343">
    <property type="entry name" value="ZnF_C2HC"/>
    <property type="match status" value="2"/>
</dbReference>
<dbReference type="SUPFAM" id="SSF81301">
    <property type="entry name" value="Nucleotidyltransferase"/>
    <property type="match status" value="2"/>
</dbReference>
<dbReference type="Gene3D" id="4.10.60.10">
    <property type="entry name" value="Zinc finger, CCHC-type"/>
    <property type="match status" value="1"/>
</dbReference>
<keyword evidence="4" id="KW-0479">Metal-binding</keyword>
<dbReference type="Pfam" id="PF00098">
    <property type="entry name" value="zf-CCHC"/>
    <property type="match status" value="1"/>
</dbReference>
<evidence type="ECO:0000256" key="7">
    <source>
        <dbReference type="SAM" id="MobiDB-lite"/>
    </source>
</evidence>
<feature type="compositionally biased region" description="Pro residues" evidence="7">
    <location>
        <begin position="1251"/>
        <end position="1266"/>
    </location>
</feature>
<gene>
    <name evidence="9" type="ORF">P5673_005628</name>
</gene>
<organism evidence="9 10">
    <name type="scientific">Acropora cervicornis</name>
    <name type="common">Staghorn coral</name>
    <dbReference type="NCBI Taxonomy" id="6130"/>
    <lineage>
        <taxon>Eukaryota</taxon>
        <taxon>Metazoa</taxon>
        <taxon>Cnidaria</taxon>
        <taxon>Anthozoa</taxon>
        <taxon>Hexacorallia</taxon>
        <taxon>Scleractinia</taxon>
        <taxon>Astrocoeniina</taxon>
        <taxon>Acroporidae</taxon>
        <taxon>Acropora</taxon>
    </lineage>
</organism>
<keyword evidence="10" id="KW-1185">Reference proteome</keyword>
<feature type="compositionally biased region" description="Polar residues" evidence="7">
    <location>
        <begin position="1686"/>
        <end position="1698"/>
    </location>
</feature>
<feature type="compositionally biased region" description="Polar residues" evidence="7">
    <location>
        <begin position="1414"/>
        <end position="1432"/>
    </location>
</feature>
<feature type="region of interest" description="Disordered" evidence="7">
    <location>
        <begin position="1"/>
        <end position="46"/>
    </location>
</feature>
<keyword evidence="9" id="KW-0548">Nucleotidyltransferase</keyword>
<comment type="cofactor">
    <cofactor evidence="2">
        <name>Mg(2+)</name>
        <dbReference type="ChEBI" id="CHEBI:18420"/>
    </cofactor>
</comment>